<reference evidence="1" key="1">
    <citation type="journal article" date="2015" name="Nature">
        <title>Complex archaea that bridge the gap between prokaryotes and eukaryotes.</title>
        <authorList>
            <person name="Spang A."/>
            <person name="Saw J.H."/>
            <person name="Jorgensen S.L."/>
            <person name="Zaremba-Niedzwiedzka K."/>
            <person name="Martijn J."/>
            <person name="Lind A.E."/>
            <person name="van Eijk R."/>
            <person name="Schleper C."/>
            <person name="Guy L."/>
            <person name="Ettema T.J."/>
        </authorList>
    </citation>
    <scope>NUCLEOTIDE SEQUENCE</scope>
</reference>
<dbReference type="EMBL" id="LAZR01000388">
    <property type="protein sequence ID" value="KKN71168.1"/>
    <property type="molecule type" value="Genomic_DNA"/>
</dbReference>
<accession>A0A0F9VZD8</accession>
<comment type="caution">
    <text evidence="1">The sequence shown here is derived from an EMBL/GenBank/DDBJ whole genome shotgun (WGS) entry which is preliminary data.</text>
</comment>
<name>A0A0F9VZD8_9ZZZZ</name>
<protein>
    <submittedName>
        <fullName evidence="1">Uncharacterized protein</fullName>
    </submittedName>
</protein>
<dbReference type="AlphaFoldDB" id="A0A0F9VZD8"/>
<sequence>MGAPNITSRAFADVVEGVSKARKVVVTDRRNKVDSLDMTAVKIGGTTLTATATELNKLDGGAVTNTELNKLAGATLTTTELNKLTGATLSTAELNTLTGILAVVAELNELQGITEAPIQTAEVTFTQEAGNKTHTGTVTLPAGATLLDIVVTNLVLWDSGTSATMKVGDATTDDGYFTAVDLKATNLLADESVRFGYTGGLEGADLDGGEAAGDHVRRLYDASSRDIVGVITDVNVSGAAGRTRMTVVFSLPGTPVAATVT</sequence>
<proteinExistence type="predicted"/>
<organism evidence="1">
    <name type="scientific">marine sediment metagenome</name>
    <dbReference type="NCBI Taxonomy" id="412755"/>
    <lineage>
        <taxon>unclassified sequences</taxon>
        <taxon>metagenomes</taxon>
        <taxon>ecological metagenomes</taxon>
    </lineage>
</organism>
<evidence type="ECO:0000313" key="1">
    <source>
        <dbReference type="EMBL" id="KKN71168.1"/>
    </source>
</evidence>
<gene>
    <name evidence="1" type="ORF">LCGC14_0423310</name>
</gene>